<comment type="catalytic activity">
    <reaction evidence="15">
        <text>a 1,2-diacyl-sn-glycero-3-phospho-L-serine(in) = a 1,2-diacyl-sn-glycero-3-phospho-L-serine(out)</text>
        <dbReference type="Rhea" id="RHEA:38663"/>
        <dbReference type="ChEBI" id="CHEBI:57262"/>
    </reaction>
</comment>
<dbReference type="InterPro" id="IPR007241">
    <property type="entry name" value="Autophagy-rel_prot_9"/>
</dbReference>
<feature type="transmembrane region" description="Helical" evidence="19">
    <location>
        <begin position="360"/>
        <end position="380"/>
    </location>
</feature>
<feature type="region of interest" description="Disordered" evidence="20">
    <location>
        <begin position="20"/>
        <end position="82"/>
    </location>
</feature>
<feature type="compositionally biased region" description="Basic residues" evidence="20">
    <location>
        <begin position="220"/>
        <end position="234"/>
    </location>
</feature>
<reference evidence="22" key="1">
    <citation type="submission" date="2018-06" db="EMBL/GenBank/DDBJ databases">
        <authorList>
            <person name="Guldener U."/>
        </authorList>
    </citation>
    <scope>NUCLEOTIDE SEQUENCE [LARGE SCALE GENOMIC DNA]</scope>
    <source>
        <strain evidence="22">UTAD17</strain>
    </source>
</reference>
<name>A0A376B781_9ASCO</name>
<organism evidence="21 22">
    <name type="scientific">Saccharomycodes ludwigii</name>
    <dbReference type="NCBI Taxonomy" id="36035"/>
    <lineage>
        <taxon>Eukaryota</taxon>
        <taxon>Fungi</taxon>
        <taxon>Dikarya</taxon>
        <taxon>Ascomycota</taxon>
        <taxon>Saccharomycotina</taxon>
        <taxon>Saccharomycetes</taxon>
        <taxon>Saccharomycodales</taxon>
        <taxon>Saccharomycodaceae</taxon>
        <taxon>Saccharomycodes</taxon>
    </lineage>
</organism>
<feature type="compositionally biased region" description="Acidic residues" evidence="20">
    <location>
        <begin position="169"/>
        <end position="185"/>
    </location>
</feature>
<evidence type="ECO:0000256" key="18">
    <source>
        <dbReference type="ARBA" id="ARBA00024631"/>
    </source>
</evidence>
<keyword evidence="22" id="KW-1185">Reference proteome</keyword>
<comment type="catalytic activity">
    <reaction evidence="16">
        <text>a 1,2-diacyl-sn-glycero-3-phosphoethanolamine(in) = a 1,2-diacyl-sn-glycero-3-phosphoethanolamine(out)</text>
        <dbReference type="Rhea" id="RHEA:38895"/>
        <dbReference type="ChEBI" id="CHEBI:64612"/>
    </reaction>
</comment>
<dbReference type="GO" id="GO:0034727">
    <property type="term" value="P:piecemeal microautophagy of the nucleus"/>
    <property type="evidence" value="ECO:0007669"/>
    <property type="project" value="TreeGrafter"/>
</dbReference>
<evidence type="ECO:0000256" key="17">
    <source>
        <dbReference type="ARBA" id="ARBA00024621"/>
    </source>
</evidence>
<comment type="similarity">
    <text evidence="5 19">Belongs to the ATG9 family.</text>
</comment>
<keyword evidence="13 19" id="KW-0472">Membrane</keyword>
<gene>
    <name evidence="21" type="ORF">SCODWIG_02294</name>
</gene>
<protein>
    <recommendedName>
        <fullName evidence="6 19">Autophagy-related protein 9</fullName>
    </recommendedName>
</protein>
<keyword evidence="8 19" id="KW-0812">Transmembrane</keyword>
<feature type="compositionally biased region" description="Polar residues" evidence="20">
    <location>
        <begin position="186"/>
        <end position="204"/>
    </location>
</feature>
<comment type="function">
    <text evidence="19">Phospholipid scramblase involved in autophagy. Cycles between the preautophagosomal structure/phagophore assembly site (PAS) and the cytoplasmic vesicle pool and supplies membrane for the growing autophagosome. Lipid scramblase activity plays a key role in preautophagosomal structure/phagophore assembly by distributing the phospholipids that arrive through ATG2 from the cytoplasmic to the luminal leaflet of the bilayer, thereby driving autophagosomal membrane expansion.</text>
</comment>
<evidence type="ECO:0000256" key="19">
    <source>
        <dbReference type="RuleBase" id="RU364027"/>
    </source>
</evidence>
<dbReference type="GO" id="GO:0000422">
    <property type="term" value="P:autophagy of mitochondrion"/>
    <property type="evidence" value="ECO:0007669"/>
    <property type="project" value="TreeGrafter"/>
</dbReference>
<evidence type="ECO:0000256" key="11">
    <source>
        <dbReference type="ARBA" id="ARBA00023034"/>
    </source>
</evidence>
<sequence>MSNSSKQNTFLSRVFEINTGNVESPNTTNISLDSHLNDSSMEDNTPATTHRIIESDQESSSDEEDTLGENQHSTQNSNRSAASISIEEIGLSNNNKYSNFNVPPKHISSPSDGTDILAENNNPSLGNTDKIFQEESNRIDDSSVDDAFNEDNSMYHFRKNIGKLGQISSDEEDQNTEDDDEEDDYFTNNKIQTKQDIMKSSSSLEESHDEADVPLFEKTKRIHKGNKSSSRYRNHNKKRSFVQSVLYDNSLFIKPTTKNDTQDQSFLFRKKSTWENEPPKTYNNANFSNSFFSAAQNNGSNKTNNNDTRGTFRSKRGAVLSPRERALWKWANVENLDIFLQKVYNYYLGSGSLCIIVEKVLNLLTLLFVVFISTYSTHCVNYSKIPSSHKLSDILIEKCYKNEILGTTKFLLYIFYVFVFLKIFQIYYDIKDLKDMHDFYSYLLNISDKELETISWQSVVHQIMALKDQNALTANVAEVKAKNRIDAHDIANRIMRKENYLIALYNSDILELSLPLPMYRSSILTKTLEWNINLCVMGFSFNDYGYLKQDFLKKSRKNYLSDELKKRFMVAGVLNIILSPFLVFYFILLYFFRYFNEYKTSPSSINTRQYAPSAEWKFRDYNELYHMFQKRLGLSVEIADEYVNQFPNEIKDSILKFVAFISGSFAAILGVCTIFDPENFLNFEITKDRTVLFYLSVLGTVWAICKGSISNEYHVFDPETYMNELSRYTHYLPKEWQGRLHSEQVKEEFCKLYNLKVIILLRELTSLIMTPFILWVSLPKSSDKIIDFFRDVSVYVDGLGYVCKYALFTNDNQTNKLLRKNIYKKNQSLKNNFNNGQYGKGHSSTLLENEDTDAAEDKMLQSYYNFVDSYQNQQNAVGKTAIPRKLEINRNYSWRDQFGFKQSGNNNNNNNSKLSQIDSISPNSSLWLQRNKKSDHANPIFESDLFINTGSSNDLSKFNQEMDSNRGQGVLGLLKQYYRDADIGR</sequence>
<evidence type="ECO:0000256" key="1">
    <source>
        <dbReference type="ARBA" id="ARBA00004439"/>
    </source>
</evidence>
<evidence type="ECO:0000256" key="5">
    <source>
        <dbReference type="ARBA" id="ARBA00006185"/>
    </source>
</evidence>
<dbReference type="GO" id="GO:0000139">
    <property type="term" value="C:Golgi membrane"/>
    <property type="evidence" value="ECO:0007669"/>
    <property type="project" value="UniProtKB-SubCell"/>
</dbReference>
<dbReference type="PANTHER" id="PTHR13038">
    <property type="entry name" value="APG9 AUTOPHAGY 9"/>
    <property type="match status" value="1"/>
</dbReference>
<comment type="catalytic activity">
    <reaction evidence="18">
        <text>a 1,2-diacyl-sn-glycero-3-phosphocholine(in) = a 1,2-diacyl-sn-glycero-3-phosphocholine(out)</text>
        <dbReference type="Rhea" id="RHEA:38571"/>
        <dbReference type="ChEBI" id="CHEBI:57643"/>
    </reaction>
</comment>
<dbReference type="EMBL" id="UFAJ01000381">
    <property type="protein sequence ID" value="SSD60533.1"/>
    <property type="molecule type" value="Genomic_DNA"/>
</dbReference>
<evidence type="ECO:0000256" key="6">
    <source>
        <dbReference type="ARBA" id="ARBA00018074"/>
    </source>
</evidence>
<evidence type="ECO:0000256" key="12">
    <source>
        <dbReference type="ARBA" id="ARBA00023055"/>
    </source>
</evidence>
<evidence type="ECO:0000256" key="7">
    <source>
        <dbReference type="ARBA" id="ARBA00022448"/>
    </source>
</evidence>
<feature type="transmembrane region" description="Helical" evidence="19">
    <location>
        <begin position="654"/>
        <end position="675"/>
    </location>
</feature>
<dbReference type="GO" id="GO:0030659">
    <property type="term" value="C:cytoplasmic vesicle membrane"/>
    <property type="evidence" value="ECO:0007669"/>
    <property type="project" value="UniProtKB-SubCell"/>
</dbReference>
<dbReference type="VEuPathDB" id="FungiDB:SCODWIG_02294"/>
<comment type="catalytic activity">
    <reaction evidence="17">
        <text>a 1,2-diacyl-sn-glycero-3-phospho-(1D-myo-inositol-3-phosphate)(in) = a 1,2-diacyl-sn-glycero-3-phospho-(1D-myo-inositol-3-phosphate)(out)</text>
        <dbReference type="Rhea" id="RHEA:67920"/>
        <dbReference type="ChEBI" id="CHEBI:58088"/>
    </reaction>
</comment>
<evidence type="ECO:0000256" key="10">
    <source>
        <dbReference type="ARBA" id="ARBA00023006"/>
    </source>
</evidence>
<evidence type="ECO:0000256" key="16">
    <source>
        <dbReference type="ARBA" id="ARBA00024615"/>
    </source>
</evidence>
<comment type="caution">
    <text evidence="19">Lacks conserved residue(s) required for the propagation of feature annotation.</text>
</comment>
<evidence type="ECO:0000313" key="21">
    <source>
        <dbReference type="EMBL" id="SSD60533.1"/>
    </source>
</evidence>
<keyword evidence="14" id="KW-0968">Cytoplasmic vesicle</keyword>
<dbReference type="Pfam" id="PF04109">
    <property type="entry name" value="ATG9"/>
    <property type="match status" value="1"/>
</dbReference>
<comment type="subcellular location">
    <subcellularLocation>
        <location evidence="1">Cytoplasmic vesicle membrane</location>
        <topology evidence="1">Multi-pass membrane protein</topology>
    </subcellularLocation>
    <subcellularLocation>
        <location evidence="2">Endoplasmic reticulum membrane</location>
        <topology evidence="2">Multi-pass membrane protein</topology>
    </subcellularLocation>
    <subcellularLocation>
        <location evidence="4">Golgi apparatus membrane</location>
        <topology evidence="4">Multi-pass membrane protein</topology>
    </subcellularLocation>
    <subcellularLocation>
        <location evidence="3 19">Preautophagosomal structure membrane</location>
        <topology evidence="3 19">Multi-pass membrane protein</topology>
    </subcellularLocation>
</comment>
<evidence type="ECO:0000256" key="4">
    <source>
        <dbReference type="ARBA" id="ARBA00004653"/>
    </source>
</evidence>
<dbReference type="GO" id="GO:0005789">
    <property type="term" value="C:endoplasmic reticulum membrane"/>
    <property type="evidence" value="ECO:0007669"/>
    <property type="project" value="UniProtKB-SubCell"/>
</dbReference>
<evidence type="ECO:0000256" key="20">
    <source>
        <dbReference type="SAM" id="MobiDB-lite"/>
    </source>
</evidence>
<keyword evidence="11" id="KW-0333">Golgi apparatus</keyword>
<feature type="compositionally biased region" description="Polar residues" evidence="20">
    <location>
        <begin position="68"/>
        <end position="82"/>
    </location>
</feature>
<feature type="compositionally biased region" description="Acidic residues" evidence="20">
    <location>
        <begin position="55"/>
        <end position="67"/>
    </location>
</feature>
<keyword evidence="12 19" id="KW-0445">Lipid transport</keyword>
<feature type="compositionally biased region" description="Polar residues" evidence="20">
    <location>
        <begin position="20"/>
        <end position="48"/>
    </location>
</feature>
<evidence type="ECO:0000256" key="8">
    <source>
        <dbReference type="ARBA" id="ARBA00022692"/>
    </source>
</evidence>
<proteinExistence type="inferred from homology"/>
<dbReference type="PANTHER" id="PTHR13038:SF10">
    <property type="entry name" value="AUTOPHAGY-RELATED PROTEIN 9"/>
    <property type="match status" value="1"/>
</dbReference>
<feature type="transmembrane region" description="Helical" evidence="19">
    <location>
        <begin position="568"/>
        <end position="592"/>
    </location>
</feature>
<evidence type="ECO:0000256" key="9">
    <source>
        <dbReference type="ARBA" id="ARBA00022989"/>
    </source>
</evidence>
<accession>A0A376B781</accession>
<feature type="region of interest" description="Disordered" evidence="20">
    <location>
        <begin position="165"/>
        <end position="234"/>
    </location>
</feature>
<dbReference type="GO" id="GO:0005776">
    <property type="term" value="C:autophagosome"/>
    <property type="evidence" value="ECO:0007669"/>
    <property type="project" value="TreeGrafter"/>
</dbReference>
<dbReference type="Proteomes" id="UP000262825">
    <property type="component" value="Unassembled WGS sequence"/>
</dbReference>
<keyword evidence="9 19" id="KW-1133">Transmembrane helix</keyword>
<evidence type="ECO:0000313" key="22">
    <source>
        <dbReference type="Proteomes" id="UP000262825"/>
    </source>
</evidence>
<evidence type="ECO:0000256" key="2">
    <source>
        <dbReference type="ARBA" id="ARBA00004477"/>
    </source>
</evidence>
<feature type="transmembrane region" description="Helical" evidence="19">
    <location>
        <begin position="410"/>
        <end position="428"/>
    </location>
</feature>
<evidence type="ECO:0000256" key="13">
    <source>
        <dbReference type="ARBA" id="ARBA00023136"/>
    </source>
</evidence>
<dbReference type="GO" id="GO:0034045">
    <property type="term" value="C:phagophore assembly site membrane"/>
    <property type="evidence" value="ECO:0007669"/>
    <property type="project" value="UniProtKB-SubCell"/>
</dbReference>
<evidence type="ECO:0000256" key="15">
    <source>
        <dbReference type="ARBA" id="ARBA00024479"/>
    </source>
</evidence>
<keyword evidence="7 19" id="KW-0813">Transport</keyword>
<dbReference type="AlphaFoldDB" id="A0A376B781"/>
<dbReference type="GO" id="GO:0061709">
    <property type="term" value="P:reticulophagy"/>
    <property type="evidence" value="ECO:0007669"/>
    <property type="project" value="TreeGrafter"/>
</dbReference>
<feature type="region of interest" description="Disordered" evidence="20">
    <location>
        <begin position="101"/>
        <end position="129"/>
    </location>
</feature>
<dbReference type="GO" id="GO:0006869">
    <property type="term" value="P:lipid transport"/>
    <property type="evidence" value="ECO:0007669"/>
    <property type="project" value="UniProtKB-KW"/>
</dbReference>
<evidence type="ECO:0000256" key="3">
    <source>
        <dbReference type="ARBA" id="ARBA00004511"/>
    </source>
</evidence>
<dbReference type="GO" id="GO:0034497">
    <property type="term" value="P:protein localization to phagophore assembly site"/>
    <property type="evidence" value="ECO:0007669"/>
    <property type="project" value="TreeGrafter"/>
</dbReference>
<keyword evidence="10 19" id="KW-0072">Autophagy</keyword>
<evidence type="ECO:0000256" key="14">
    <source>
        <dbReference type="ARBA" id="ARBA00023329"/>
    </source>
</evidence>